<organism evidence="2">
    <name type="scientific">Medicago truncatula</name>
    <name type="common">Barrel medic</name>
    <name type="synonym">Medicago tribuloides</name>
    <dbReference type="NCBI Taxonomy" id="3880"/>
    <lineage>
        <taxon>Eukaryota</taxon>
        <taxon>Viridiplantae</taxon>
        <taxon>Streptophyta</taxon>
        <taxon>Embryophyta</taxon>
        <taxon>Tracheophyta</taxon>
        <taxon>Spermatophyta</taxon>
        <taxon>Magnoliopsida</taxon>
        <taxon>eudicotyledons</taxon>
        <taxon>Gunneridae</taxon>
        <taxon>Pentapetalae</taxon>
        <taxon>rosids</taxon>
        <taxon>fabids</taxon>
        <taxon>Fabales</taxon>
        <taxon>Fabaceae</taxon>
        <taxon>Papilionoideae</taxon>
        <taxon>50 kb inversion clade</taxon>
        <taxon>NPAAA clade</taxon>
        <taxon>Hologalegina</taxon>
        <taxon>IRL clade</taxon>
        <taxon>Trifolieae</taxon>
        <taxon>Medicago</taxon>
    </lineage>
</organism>
<accession>A2Q1R9</accession>
<gene>
    <name evidence="2" type="ORF">MtrDRAFT_AC149032g37v2</name>
</gene>
<dbReference type="EMBL" id="AC149032">
    <property type="protein sequence ID" value="ABN05886.1"/>
    <property type="molecule type" value="Genomic_DNA"/>
</dbReference>
<feature type="chain" id="PRO_5005334149" description="Transmembrane protein" evidence="1">
    <location>
        <begin position="18"/>
        <end position="107"/>
    </location>
</feature>
<evidence type="ECO:0000256" key="1">
    <source>
        <dbReference type="SAM" id="SignalP"/>
    </source>
</evidence>
<protein>
    <recommendedName>
        <fullName evidence="3">Transmembrane protein</fullName>
    </recommendedName>
</protein>
<feature type="signal peptide" evidence="1">
    <location>
        <begin position="1"/>
        <end position="17"/>
    </location>
</feature>
<keyword evidence="1" id="KW-0732">Signal</keyword>
<reference evidence="2" key="2">
    <citation type="submission" date="2007-03" db="EMBL/GenBank/DDBJ databases">
        <authorList>
            <consortium name="The International Medicago Genome Annotation Group"/>
        </authorList>
    </citation>
    <scope>NUCLEOTIDE SEQUENCE</scope>
</reference>
<reference evidence="2" key="1">
    <citation type="submission" date="2004-08" db="EMBL/GenBank/DDBJ databases">
        <authorList>
            <person name="Town C.D."/>
        </authorList>
    </citation>
    <scope>NUCLEOTIDE SEQUENCE</scope>
</reference>
<proteinExistence type="predicted"/>
<name>A2Q1R9_MEDTR</name>
<dbReference type="AlphaFoldDB" id="A2Q1R9"/>
<sequence length="107" mass="11768">MVERIACLHLLLVSTFLRNYLRILEKNRQKICILRILPRRGNSISAGKPQQTWSLPADVHAVEGSGGRKLVLSSNNCSKILRNARGLFSVGKSAGKSISISSDSHDL</sequence>
<evidence type="ECO:0008006" key="3">
    <source>
        <dbReference type="Google" id="ProtNLM"/>
    </source>
</evidence>
<evidence type="ECO:0000313" key="2">
    <source>
        <dbReference type="EMBL" id="ABN05886.1"/>
    </source>
</evidence>